<comment type="caution">
    <text evidence="1">The sequence shown here is derived from an EMBL/GenBank/DDBJ whole genome shotgun (WGS) entry which is preliminary data.</text>
</comment>
<dbReference type="Pfam" id="PF07676">
    <property type="entry name" value="PD40"/>
    <property type="match status" value="1"/>
</dbReference>
<proteinExistence type="predicted"/>
<evidence type="ECO:0000313" key="2">
    <source>
        <dbReference type="Proteomes" id="UP000635387"/>
    </source>
</evidence>
<dbReference type="InterPro" id="IPR011042">
    <property type="entry name" value="6-blade_b-propeller_TolB-like"/>
</dbReference>
<reference evidence="2" key="1">
    <citation type="journal article" date="2019" name="Int. J. Syst. Evol. Microbiol.">
        <title>The Global Catalogue of Microorganisms (GCM) 10K type strain sequencing project: providing services to taxonomists for standard genome sequencing and annotation.</title>
        <authorList>
            <consortium name="The Broad Institute Genomics Platform"/>
            <consortium name="The Broad Institute Genome Sequencing Center for Infectious Disease"/>
            <person name="Wu L."/>
            <person name="Ma J."/>
        </authorList>
    </citation>
    <scope>NUCLEOTIDE SEQUENCE [LARGE SCALE GENOMIC DNA]</scope>
    <source>
        <strain evidence="2">CGMCC 4.7683</strain>
    </source>
</reference>
<dbReference type="InterPro" id="IPR011659">
    <property type="entry name" value="WD40"/>
</dbReference>
<keyword evidence="2" id="KW-1185">Reference proteome</keyword>
<protein>
    <submittedName>
        <fullName evidence="1">TolB-like translocation protein signal peptide</fullName>
    </submittedName>
</protein>
<dbReference type="EMBL" id="BNAY01000010">
    <property type="protein sequence ID" value="GHH32865.1"/>
    <property type="molecule type" value="Genomic_DNA"/>
</dbReference>
<dbReference type="SUPFAM" id="SSF82171">
    <property type="entry name" value="DPP6 N-terminal domain-like"/>
    <property type="match status" value="1"/>
</dbReference>
<dbReference type="RefSeq" id="WP_191258742.1">
    <property type="nucleotide sequence ID" value="NZ_BNAY01000010.1"/>
</dbReference>
<name>A0ABQ3M3K7_9PSEU</name>
<dbReference type="Proteomes" id="UP000635387">
    <property type="component" value="Unassembled WGS sequence"/>
</dbReference>
<dbReference type="Gene3D" id="2.120.10.30">
    <property type="entry name" value="TolB, C-terminal domain"/>
    <property type="match status" value="1"/>
</dbReference>
<evidence type="ECO:0000313" key="1">
    <source>
        <dbReference type="EMBL" id="GHH32865.1"/>
    </source>
</evidence>
<organism evidence="1 2">
    <name type="scientific">Amycolatopsis oliviviridis</name>
    <dbReference type="NCBI Taxonomy" id="1471590"/>
    <lineage>
        <taxon>Bacteria</taxon>
        <taxon>Bacillati</taxon>
        <taxon>Actinomycetota</taxon>
        <taxon>Actinomycetes</taxon>
        <taxon>Pseudonocardiales</taxon>
        <taxon>Pseudonocardiaceae</taxon>
        <taxon>Amycolatopsis</taxon>
    </lineage>
</organism>
<accession>A0ABQ3M3K7</accession>
<gene>
    <name evidence="1" type="ORF">GCM10017790_70630</name>
</gene>
<sequence length="329" mass="34556">MNTRTRVLIAVTGVLTLAAAAVIYVGVAGARNQDTASAGTSGAVTLEGGRLLFRSTADADRGHVSSVAAADPGGARAVSTVSCARVYAAGGTGICLRPETGLTTYQLAVLDGKLAVTQEIPLVGLPNRARVSPDGRRLAWTVFVTGDSYNGGRFSTRAGTLDLTTDSVEGTLEDFAVTVDGKPYKAADFNFWGVTFTRQPNRFYATMSTGSHRYLVEGDSKARTVKTLRDNVECPSLSPDETRIAFKSAIDGDPAKGWRVSVLDLASGTVTPLAETRNVDDQPAWLDDRTVAYALPRAQGHSDVWAVPADGTGAPRLLIPEAESPAALP</sequence>